<proteinExistence type="predicted"/>
<evidence type="ECO:0000313" key="2">
    <source>
        <dbReference type="Proteomes" id="UP000485058"/>
    </source>
</evidence>
<comment type="caution">
    <text evidence="1">The sequence shown here is derived from an EMBL/GenBank/DDBJ whole genome shotgun (WGS) entry which is preliminary data.</text>
</comment>
<keyword evidence="2" id="KW-1185">Reference proteome</keyword>
<name>A0A699ZK66_HAELA</name>
<protein>
    <submittedName>
        <fullName evidence="1">Uncharacterized protein</fullName>
    </submittedName>
</protein>
<sequence>MTVAYIWPAWYGCLYGGPGSGAGALEESIADLSMKRHNRAKQLVVFFGAAGIGTGGGWGADAVLRACCKVVCRPRGAGQRWGRVALVGE</sequence>
<dbReference type="Proteomes" id="UP000485058">
    <property type="component" value="Unassembled WGS sequence"/>
</dbReference>
<organism evidence="1 2">
    <name type="scientific">Haematococcus lacustris</name>
    <name type="common">Green alga</name>
    <name type="synonym">Haematococcus pluvialis</name>
    <dbReference type="NCBI Taxonomy" id="44745"/>
    <lineage>
        <taxon>Eukaryota</taxon>
        <taxon>Viridiplantae</taxon>
        <taxon>Chlorophyta</taxon>
        <taxon>core chlorophytes</taxon>
        <taxon>Chlorophyceae</taxon>
        <taxon>CS clade</taxon>
        <taxon>Chlamydomonadales</taxon>
        <taxon>Haematococcaceae</taxon>
        <taxon>Haematococcus</taxon>
    </lineage>
</organism>
<dbReference type="EMBL" id="BLLF01000954">
    <property type="protein sequence ID" value="GFH16152.1"/>
    <property type="molecule type" value="Genomic_DNA"/>
</dbReference>
<evidence type="ECO:0000313" key="1">
    <source>
        <dbReference type="EMBL" id="GFH16152.1"/>
    </source>
</evidence>
<dbReference type="AlphaFoldDB" id="A0A699ZK66"/>
<accession>A0A699ZK66</accession>
<gene>
    <name evidence="1" type="ORF">HaLaN_12521</name>
</gene>
<reference evidence="1 2" key="1">
    <citation type="submission" date="2020-02" db="EMBL/GenBank/DDBJ databases">
        <title>Draft genome sequence of Haematococcus lacustris strain NIES-144.</title>
        <authorList>
            <person name="Morimoto D."/>
            <person name="Nakagawa S."/>
            <person name="Yoshida T."/>
            <person name="Sawayama S."/>
        </authorList>
    </citation>
    <scope>NUCLEOTIDE SEQUENCE [LARGE SCALE GENOMIC DNA]</scope>
    <source>
        <strain evidence="1 2">NIES-144</strain>
    </source>
</reference>